<evidence type="ECO:0000313" key="2">
    <source>
        <dbReference type="Proteomes" id="UP000094329"/>
    </source>
</evidence>
<dbReference type="Proteomes" id="UP000094329">
    <property type="component" value="Unassembled WGS sequence"/>
</dbReference>
<dbReference type="InterPro" id="IPR036194">
    <property type="entry name" value="FlhD_sf"/>
</dbReference>
<reference evidence="1 2" key="1">
    <citation type="submission" date="2016-08" db="EMBL/GenBank/DDBJ databases">
        <title>Draft genome sequence of Candidatus Piscirickettsia litoralis, from seawater.</title>
        <authorList>
            <person name="Wan X."/>
            <person name="Lee A.J."/>
            <person name="Hou S."/>
            <person name="Donachie S.P."/>
        </authorList>
    </citation>
    <scope>NUCLEOTIDE SEQUENCE [LARGE SCALE GENOMIC DNA]</scope>
    <source>
        <strain evidence="1 2">Y2</strain>
    </source>
</reference>
<name>A0ABX2ZXX5_9GAMM</name>
<proteinExistence type="predicted"/>
<accession>A0ABX2ZXX5</accession>
<sequence>MSIFHSDKVISELKILYLLSLKALAKRDLKMAAIAFKCSENFACQVSKSSDLVLKRFAKISQAKTKISFKEKSMTEVLNKSGIEKTVSLIKVIIQE</sequence>
<protein>
    <submittedName>
        <fullName evidence="1">Uncharacterized protein</fullName>
    </submittedName>
</protein>
<keyword evidence="2" id="KW-1185">Reference proteome</keyword>
<organism evidence="1 2">
    <name type="scientific">Piscirickettsia litoralis</name>
    <dbReference type="NCBI Taxonomy" id="1891921"/>
    <lineage>
        <taxon>Bacteria</taxon>
        <taxon>Pseudomonadati</taxon>
        <taxon>Pseudomonadota</taxon>
        <taxon>Gammaproteobacteria</taxon>
        <taxon>Thiotrichales</taxon>
        <taxon>Piscirickettsiaceae</taxon>
        <taxon>Piscirickettsia</taxon>
    </lineage>
</organism>
<comment type="caution">
    <text evidence="1">The sequence shown here is derived from an EMBL/GenBank/DDBJ whole genome shotgun (WGS) entry which is preliminary data.</text>
</comment>
<gene>
    <name evidence="1" type="ORF">BGC07_16335</name>
</gene>
<evidence type="ECO:0000313" key="1">
    <source>
        <dbReference type="EMBL" id="ODN41338.1"/>
    </source>
</evidence>
<dbReference type="Gene3D" id="1.10.4000.10">
    <property type="entry name" value="Flagellar transcriptional activator FlhD"/>
    <property type="match status" value="1"/>
</dbReference>
<dbReference type="EMBL" id="MDTU01000003">
    <property type="protein sequence ID" value="ODN41338.1"/>
    <property type="molecule type" value="Genomic_DNA"/>
</dbReference>
<dbReference type="RefSeq" id="WP_069314131.1">
    <property type="nucleotide sequence ID" value="NZ_MDTU01000003.1"/>
</dbReference>